<evidence type="ECO:0000313" key="10">
    <source>
        <dbReference type="Proteomes" id="UP001151699"/>
    </source>
</evidence>
<evidence type="ECO:0000256" key="2">
    <source>
        <dbReference type="ARBA" id="ARBA00022692"/>
    </source>
</evidence>
<accession>A0A9Q0N8L2</accession>
<gene>
    <name evidence="9" type="primary">Tret1_34</name>
    <name evidence="9" type="ORF">Bhyg_00991</name>
</gene>
<keyword evidence="10" id="KW-1185">Reference proteome</keyword>
<dbReference type="Gene3D" id="1.20.1250.20">
    <property type="entry name" value="MFS general substrate transporter like domains"/>
    <property type="match status" value="1"/>
</dbReference>
<dbReference type="InterPro" id="IPR005828">
    <property type="entry name" value="MFS_sugar_transport-like"/>
</dbReference>
<keyword evidence="4 7" id="KW-0472">Membrane</keyword>
<dbReference type="GO" id="GO:0022857">
    <property type="term" value="F:transmembrane transporter activity"/>
    <property type="evidence" value="ECO:0007669"/>
    <property type="project" value="InterPro"/>
</dbReference>
<feature type="transmembrane region" description="Helical" evidence="7">
    <location>
        <begin position="374"/>
        <end position="395"/>
    </location>
</feature>
<evidence type="ECO:0000256" key="1">
    <source>
        <dbReference type="ARBA" id="ARBA00004141"/>
    </source>
</evidence>
<dbReference type="PRINTS" id="PR00171">
    <property type="entry name" value="SUGRTRNSPORT"/>
</dbReference>
<dbReference type="InterPro" id="IPR003663">
    <property type="entry name" value="Sugar/inositol_transpt"/>
</dbReference>
<feature type="domain" description="Major facilitator superfamily (MFS) profile" evidence="8">
    <location>
        <begin position="65"/>
        <end position="508"/>
    </location>
</feature>
<evidence type="ECO:0000256" key="5">
    <source>
        <dbReference type="ARBA" id="ARBA00023180"/>
    </source>
</evidence>
<organism evidence="9 10">
    <name type="scientific">Pseudolycoriella hygida</name>
    <dbReference type="NCBI Taxonomy" id="35572"/>
    <lineage>
        <taxon>Eukaryota</taxon>
        <taxon>Metazoa</taxon>
        <taxon>Ecdysozoa</taxon>
        <taxon>Arthropoda</taxon>
        <taxon>Hexapoda</taxon>
        <taxon>Insecta</taxon>
        <taxon>Pterygota</taxon>
        <taxon>Neoptera</taxon>
        <taxon>Endopterygota</taxon>
        <taxon>Diptera</taxon>
        <taxon>Nematocera</taxon>
        <taxon>Sciaroidea</taxon>
        <taxon>Sciaridae</taxon>
        <taxon>Pseudolycoriella</taxon>
    </lineage>
</organism>
<dbReference type="InterPro" id="IPR050549">
    <property type="entry name" value="MFS_Trehalose_Transporter"/>
</dbReference>
<feature type="transmembrane region" description="Helical" evidence="7">
    <location>
        <begin position="64"/>
        <end position="85"/>
    </location>
</feature>
<dbReference type="EMBL" id="WJQU01000001">
    <property type="protein sequence ID" value="KAJ6645782.1"/>
    <property type="molecule type" value="Genomic_DNA"/>
</dbReference>
<feature type="transmembrane region" description="Helical" evidence="7">
    <location>
        <begin position="158"/>
        <end position="179"/>
    </location>
</feature>
<feature type="transmembrane region" description="Helical" evidence="7">
    <location>
        <begin position="219"/>
        <end position="236"/>
    </location>
</feature>
<comment type="subcellular location">
    <subcellularLocation>
        <location evidence="1">Membrane</location>
        <topology evidence="1">Multi-pass membrane protein</topology>
    </subcellularLocation>
</comment>
<dbReference type="PANTHER" id="PTHR48021">
    <property type="match status" value="1"/>
</dbReference>
<dbReference type="Pfam" id="PF00083">
    <property type="entry name" value="Sugar_tr"/>
    <property type="match status" value="1"/>
</dbReference>
<feature type="region of interest" description="Disordered" evidence="6">
    <location>
        <begin position="1"/>
        <end position="24"/>
    </location>
</feature>
<feature type="transmembrane region" description="Helical" evidence="7">
    <location>
        <begin position="105"/>
        <end position="126"/>
    </location>
</feature>
<evidence type="ECO:0000256" key="4">
    <source>
        <dbReference type="ARBA" id="ARBA00023136"/>
    </source>
</evidence>
<name>A0A9Q0N8L2_9DIPT</name>
<sequence>MTPSEKESQTISALDSANKSMDSRDDEISVASSLHLYHNVWNDRQQDHVKPTNFRFKDSLPQGIAAIIINLVVIQAGFNMSYSAILLPKILDPSSDLLVTRDEASWIASLVTLSLPIGSLIIGPLIDRFGRKPIAIATTIPFLISWILIATAKNVATLYVARILAGMAAGLTTVALIYVSEISHPKTRPVLLCLNSVFVSFGILLTCVLGFFFDWRTIAIIYGVLTVLSALLIFLLPESPRWLITFCPNDFDRTNKSLQWIYRRYEMYQQELEEFYLEPLMKSNLNNAESAWYEIYLHPRVYKPLIILLLIFVFQQISGAYVIIFYAVNIFLKIGGNFGEGINEYGALMLLGSIRFIMSIAASIFSRKCGRRPLLFISGIGMCLCTLFAGLYMHYEQIKAELWSNTITENDKSNSGVVLLVCVLGYVTFSALGYLVIPWTLVGELFPTEVKGKLGGIIIGAAYVFMFGTVRFFPFALDWLGAEGIFFVFSTTSFAGVIFIYFFLPETFGKPLQEIEDYFVDGRL</sequence>
<keyword evidence="3 7" id="KW-1133">Transmembrane helix</keyword>
<evidence type="ECO:0000256" key="7">
    <source>
        <dbReference type="SAM" id="Phobius"/>
    </source>
</evidence>
<feature type="transmembrane region" description="Helical" evidence="7">
    <location>
        <begin position="415"/>
        <end position="442"/>
    </location>
</feature>
<evidence type="ECO:0000256" key="6">
    <source>
        <dbReference type="SAM" id="MobiDB-lite"/>
    </source>
</evidence>
<feature type="transmembrane region" description="Helical" evidence="7">
    <location>
        <begin position="133"/>
        <end position="152"/>
    </location>
</feature>
<dbReference type="Proteomes" id="UP001151699">
    <property type="component" value="Chromosome A"/>
</dbReference>
<reference evidence="9" key="1">
    <citation type="submission" date="2022-07" db="EMBL/GenBank/DDBJ databases">
        <authorList>
            <person name="Trinca V."/>
            <person name="Uliana J.V.C."/>
            <person name="Torres T.T."/>
            <person name="Ward R.J."/>
            <person name="Monesi N."/>
        </authorList>
    </citation>
    <scope>NUCLEOTIDE SEQUENCE</scope>
    <source>
        <strain evidence="9">HSMRA1968</strain>
        <tissue evidence="9">Whole embryos</tissue>
    </source>
</reference>
<feature type="transmembrane region" description="Helical" evidence="7">
    <location>
        <begin position="454"/>
        <end position="473"/>
    </location>
</feature>
<feature type="compositionally biased region" description="Polar residues" evidence="6">
    <location>
        <begin position="9"/>
        <end position="20"/>
    </location>
</feature>
<dbReference type="GO" id="GO:0016020">
    <property type="term" value="C:membrane"/>
    <property type="evidence" value="ECO:0007669"/>
    <property type="project" value="UniProtKB-SubCell"/>
</dbReference>
<feature type="transmembrane region" description="Helical" evidence="7">
    <location>
        <begin position="305"/>
        <end position="327"/>
    </location>
</feature>
<evidence type="ECO:0000256" key="3">
    <source>
        <dbReference type="ARBA" id="ARBA00022989"/>
    </source>
</evidence>
<comment type="caution">
    <text evidence="9">The sequence shown here is derived from an EMBL/GenBank/DDBJ whole genome shotgun (WGS) entry which is preliminary data.</text>
</comment>
<evidence type="ECO:0000313" key="9">
    <source>
        <dbReference type="EMBL" id="KAJ6645782.1"/>
    </source>
</evidence>
<dbReference type="FunFam" id="1.20.1250.20:FF:000249">
    <property type="entry name" value="facilitated trehalose transporter Tret1"/>
    <property type="match status" value="1"/>
</dbReference>
<dbReference type="InterPro" id="IPR005829">
    <property type="entry name" value="Sugar_transporter_CS"/>
</dbReference>
<dbReference type="PROSITE" id="PS50850">
    <property type="entry name" value="MFS"/>
    <property type="match status" value="1"/>
</dbReference>
<feature type="transmembrane region" description="Helical" evidence="7">
    <location>
        <begin position="347"/>
        <end position="365"/>
    </location>
</feature>
<proteinExistence type="predicted"/>
<feature type="transmembrane region" description="Helical" evidence="7">
    <location>
        <begin position="485"/>
        <end position="504"/>
    </location>
</feature>
<dbReference type="SUPFAM" id="SSF103473">
    <property type="entry name" value="MFS general substrate transporter"/>
    <property type="match status" value="1"/>
</dbReference>
<dbReference type="PANTHER" id="PTHR48021:SF32">
    <property type="entry name" value="FACILITATED TREHALOSE TRANSPORTER TRET1-2 HOMOLOG-LIKE PROTEIN"/>
    <property type="match status" value="1"/>
</dbReference>
<dbReference type="InterPro" id="IPR036259">
    <property type="entry name" value="MFS_trans_sf"/>
</dbReference>
<feature type="transmembrane region" description="Helical" evidence="7">
    <location>
        <begin position="191"/>
        <end position="213"/>
    </location>
</feature>
<keyword evidence="5" id="KW-0325">Glycoprotein</keyword>
<evidence type="ECO:0000259" key="8">
    <source>
        <dbReference type="PROSITE" id="PS50850"/>
    </source>
</evidence>
<dbReference type="OrthoDB" id="6612291at2759"/>
<dbReference type="InterPro" id="IPR020846">
    <property type="entry name" value="MFS_dom"/>
</dbReference>
<dbReference type="AlphaFoldDB" id="A0A9Q0N8L2"/>
<keyword evidence="2 7" id="KW-0812">Transmembrane</keyword>
<protein>
    <submittedName>
        <fullName evidence="9">Facilitated trehalose transporter Tret1</fullName>
    </submittedName>
</protein>
<dbReference type="PROSITE" id="PS00216">
    <property type="entry name" value="SUGAR_TRANSPORT_1"/>
    <property type="match status" value="1"/>
</dbReference>